<accession>A0ABN0CH99</accession>
<organism evidence="1 2">
    <name type="scientific">Streptococcus vestibularis ATCC 49124</name>
    <dbReference type="NCBI Taxonomy" id="889206"/>
    <lineage>
        <taxon>Bacteria</taxon>
        <taxon>Bacillati</taxon>
        <taxon>Bacillota</taxon>
        <taxon>Bacilli</taxon>
        <taxon>Lactobacillales</taxon>
        <taxon>Streptococcaceae</taxon>
        <taxon>Streptococcus</taxon>
    </lineage>
</organism>
<evidence type="ECO:0000313" key="1">
    <source>
        <dbReference type="EMBL" id="EFX96291.1"/>
    </source>
</evidence>
<evidence type="ECO:0000313" key="2">
    <source>
        <dbReference type="Proteomes" id="UP000003697"/>
    </source>
</evidence>
<dbReference type="EMBL" id="AEVI01000032">
    <property type="protein sequence ID" value="EFX96291.1"/>
    <property type="molecule type" value="Genomic_DNA"/>
</dbReference>
<sequence length="135" mass="15571">MWYGGRLIADILDAGKDKLKGVDRLILQPNNREDDLRIWLMENGFEIIAESIMTENGKYYEIMVAEAGHMSLSDKEVRFGPHLMKDQSQVFQLKWQREINKLEIALGFIPLANQADRTAIEDKIQTIKEVLNHVS</sequence>
<dbReference type="Gene3D" id="1.10.287.1890">
    <property type="match status" value="1"/>
</dbReference>
<dbReference type="PANTHER" id="PTHR38451">
    <property type="entry name" value="TRNA (ADENINE(22)-N(1))-METHYLTRANSFERASE"/>
    <property type="match status" value="1"/>
</dbReference>
<dbReference type="Proteomes" id="UP000003697">
    <property type="component" value="Unassembled WGS sequence"/>
</dbReference>
<name>A0ABN0CH99_STRVE</name>
<dbReference type="InterPro" id="IPR029063">
    <property type="entry name" value="SAM-dependent_MTases_sf"/>
</dbReference>
<dbReference type="Gene3D" id="3.40.50.150">
    <property type="entry name" value="Vaccinia Virus protein VP39"/>
    <property type="match status" value="1"/>
</dbReference>
<reference evidence="1 2" key="1">
    <citation type="submission" date="2011-01" db="EMBL/GenBank/DDBJ databases">
        <authorList>
            <person name="Muzny D."/>
            <person name="Qin X."/>
            <person name="Buhay C."/>
            <person name="Dugan-Rocha S."/>
            <person name="Ding Y."/>
            <person name="Chen G."/>
            <person name="Hawes A."/>
            <person name="Holder M."/>
            <person name="Jhangiani S."/>
            <person name="Johnson A."/>
            <person name="Khan Z."/>
            <person name="Li Z."/>
            <person name="Liu W."/>
            <person name="Liu X."/>
            <person name="Perez L."/>
            <person name="Shen H."/>
            <person name="Wang Q."/>
            <person name="Watt J."/>
            <person name="Xi L."/>
            <person name="Xin Y."/>
            <person name="Zhou J."/>
            <person name="Deng J."/>
            <person name="Jiang H."/>
            <person name="Liu Y."/>
            <person name="Qu J."/>
            <person name="Song X.-Z."/>
            <person name="Zhang L."/>
            <person name="Villasana D."/>
            <person name="Johnson A."/>
            <person name="Liu J."/>
            <person name="Liyanage D."/>
            <person name="Lorensuhewa L."/>
            <person name="Robinson T."/>
            <person name="Song A."/>
            <person name="Song B.-B."/>
            <person name="Dinh H."/>
            <person name="Thornton R."/>
            <person name="Coyle M."/>
            <person name="Francisco L."/>
            <person name="Jackson L."/>
            <person name="Javaid M."/>
            <person name="Korchina V."/>
            <person name="Kovar C."/>
            <person name="Mata R."/>
            <person name="Mathew T."/>
            <person name="Ngo R."/>
            <person name="Nguyen L."/>
            <person name="Nguyen N."/>
            <person name="Okwuonu G."/>
            <person name="Ongeri F."/>
            <person name="Pham C."/>
            <person name="Simmons D."/>
            <person name="Wilczek-Boney K."/>
            <person name="Hale W."/>
            <person name="Jakkamsetti A."/>
            <person name="Pham P."/>
            <person name="Ruth R."/>
            <person name="San Lucas F."/>
            <person name="Warren J."/>
            <person name="Zhang J."/>
            <person name="Zhao Z."/>
            <person name="Zhou C."/>
            <person name="Zhu D."/>
            <person name="Lee S."/>
            <person name="Bess C."/>
            <person name="Blankenburg K."/>
            <person name="Forbes L."/>
            <person name="Fu Q."/>
            <person name="Gubbala S."/>
            <person name="Hirani K."/>
            <person name="Jayaseelan J.C."/>
            <person name="Lara F."/>
            <person name="Munidasa M."/>
            <person name="Palculict T."/>
            <person name="Patil S."/>
            <person name="Pu L.-L."/>
            <person name="Saada N."/>
            <person name="Tang L."/>
            <person name="Weissenberger G."/>
            <person name="Zhu Y."/>
            <person name="Hemphill L."/>
            <person name="Shang Y."/>
            <person name="Youmans B."/>
            <person name="Ayvaz T."/>
            <person name="Ross M."/>
            <person name="Santibanez J."/>
            <person name="Aqrawi P."/>
            <person name="Gross S."/>
            <person name="Joshi V."/>
            <person name="Fowler G."/>
            <person name="Nazareth L."/>
            <person name="Reid J."/>
            <person name="Worley K."/>
            <person name="Petrosino J."/>
            <person name="Highlander S."/>
            <person name="Gibbs R."/>
        </authorList>
    </citation>
    <scope>NUCLEOTIDE SEQUENCE [LARGE SCALE GENOMIC DNA]</scope>
    <source>
        <strain evidence="1 2">ATCC 49124</strain>
    </source>
</reference>
<dbReference type="PANTHER" id="PTHR38451:SF1">
    <property type="entry name" value="TRNA (ADENINE(22)-N(1))-METHYLTRANSFERASE"/>
    <property type="match status" value="1"/>
</dbReference>
<protein>
    <submittedName>
        <fullName evidence="1">Uncharacterized protein</fullName>
    </submittedName>
</protein>
<proteinExistence type="predicted"/>
<gene>
    <name evidence="1" type="ORF">HMPREF9425_0788</name>
</gene>
<dbReference type="InterPro" id="IPR006901">
    <property type="entry name" value="TrmK"/>
</dbReference>
<keyword evidence="2" id="KW-1185">Reference proteome</keyword>
<comment type="caution">
    <text evidence="1">The sequence shown here is derived from an EMBL/GenBank/DDBJ whole genome shotgun (WGS) entry which is preliminary data.</text>
</comment>
<dbReference type="Pfam" id="PF04816">
    <property type="entry name" value="TrmK"/>
    <property type="match status" value="1"/>
</dbReference>